<organism evidence="1 2">
    <name type="scientific">Actinocrispum wychmicini</name>
    <dbReference type="NCBI Taxonomy" id="1213861"/>
    <lineage>
        <taxon>Bacteria</taxon>
        <taxon>Bacillati</taxon>
        <taxon>Actinomycetota</taxon>
        <taxon>Actinomycetes</taxon>
        <taxon>Pseudonocardiales</taxon>
        <taxon>Pseudonocardiaceae</taxon>
        <taxon>Actinocrispum</taxon>
    </lineage>
</organism>
<dbReference type="Proteomes" id="UP000295680">
    <property type="component" value="Unassembled WGS sequence"/>
</dbReference>
<dbReference type="InterPro" id="IPR011990">
    <property type="entry name" value="TPR-like_helical_dom_sf"/>
</dbReference>
<keyword evidence="2" id="KW-1185">Reference proteome</keyword>
<dbReference type="SUPFAM" id="SSF48452">
    <property type="entry name" value="TPR-like"/>
    <property type="match status" value="1"/>
</dbReference>
<name>A0A4R2IWU2_9PSEU</name>
<evidence type="ECO:0008006" key="3">
    <source>
        <dbReference type="Google" id="ProtNLM"/>
    </source>
</evidence>
<comment type="caution">
    <text evidence="1">The sequence shown here is derived from an EMBL/GenBank/DDBJ whole genome shotgun (WGS) entry which is preliminary data.</text>
</comment>
<evidence type="ECO:0000313" key="1">
    <source>
        <dbReference type="EMBL" id="TCO49747.1"/>
    </source>
</evidence>
<gene>
    <name evidence="1" type="ORF">EV192_114117</name>
</gene>
<accession>A0A4R2IWU2</accession>
<reference evidence="1 2" key="1">
    <citation type="submission" date="2019-03" db="EMBL/GenBank/DDBJ databases">
        <title>Genomic Encyclopedia of Type Strains, Phase IV (KMG-IV): sequencing the most valuable type-strain genomes for metagenomic binning, comparative biology and taxonomic classification.</title>
        <authorList>
            <person name="Goeker M."/>
        </authorList>
    </citation>
    <scope>NUCLEOTIDE SEQUENCE [LARGE SCALE GENOMIC DNA]</scope>
    <source>
        <strain evidence="1 2">DSM 45934</strain>
    </source>
</reference>
<protein>
    <recommendedName>
        <fullName evidence="3">Tetratricopeptide repeat protein</fullName>
    </recommendedName>
</protein>
<dbReference type="Gene3D" id="1.25.40.10">
    <property type="entry name" value="Tetratricopeptide repeat domain"/>
    <property type="match status" value="1"/>
</dbReference>
<dbReference type="EMBL" id="SLWS01000014">
    <property type="protein sequence ID" value="TCO49747.1"/>
    <property type="molecule type" value="Genomic_DNA"/>
</dbReference>
<evidence type="ECO:0000313" key="2">
    <source>
        <dbReference type="Proteomes" id="UP000295680"/>
    </source>
</evidence>
<sequence>MAIFLLKTGLVTYEEALAAVRERIARYTSASDPEDVLDPAGLRDVEFLLATPTPEGIHAAGVLHYARHLAAEGGEADLATAKSLLDKVNAPGLPGQLSDLNEAASRPVRLTPGQVAAFTFGGSPLPEVDGAIVMIRHHLRAEPDDAQSLMNLAEAQRLRFLRTGNVADLDASVATLTRVPDSDERSSFLGGLLQLRFGVTSDPADLNASIEALQEAVDITGDDPMFLANLGRARLIRYVYLRQDDADLDTAVRLLVEGVAATSPDDPSRAARLGSLVQARHTRFDRDGDRADLDQALLAGVESVRASSRDDPELPERMLGLGAVHLSRFQVTRAKDDLKQAVDLAKKVRRALPKDHPLRALANEILGHAR</sequence>
<proteinExistence type="predicted"/>
<dbReference type="AlphaFoldDB" id="A0A4R2IWU2"/>